<dbReference type="EC" id="2.3.2.31" evidence="2"/>
<dbReference type="Gene3D" id="1.20.120.1750">
    <property type="match status" value="1"/>
</dbReference>
<dbReference type="PROSITE" id="PS00518">
    <property type="entry name" value="ZF_RING_1"/>
    <property type="match status" value="1"/>
</dbReference>
<dbReference type="SUPFAM" id="SSF57850">
    <property type="entry name" value="RING/U-box"/>
    <property type="match status" value="3"/>
</dbReference>
<comment type="catalytic activity">
    <reaction evidence="1">
        <text>[E2 ubiquitin-conjugating enzyme]-S-ubiquitinyl-L-cysteine + [acceptor protein]-L-lysine = [E2 ubiquitin-conjugating enzyme]-L-cysteine + [acceptor protein]-N(6)-ubiquitinyl-L-lysine.</text>
        <dbReference type="EC" id="2.3.2.31"/>
    </reaction>
</comment>
<dbReference type="FunFam" id="3.30.40.10:FF:000019">
    <property type="entry name" value="RBR-type E3 ubiquitin transferase"/>
    <property type="match status" value="1"/>
</dbReference>
<dbReference type="GO" id="GO:0016567">
    <property type="term" value="P:protein ubiquitination"/>
    <property type="evidence" value="ECO:0007669"/>
    <property type="project" value="InterPro"/>
</dbReference>
<feature type="domain" description="RING-type" evidence="12">
    <location>
        <begin position="122"/>
        <end position="335"/>
    </location>
</feature>
<dbReference type="InterPro" id="IPR031127">
    <property type="entry name" value="E3_UB_ligase_RBR"/>
</dbReference>
<dbReference type="EMBL" id="HBFQ01033044">
    <property type="protein sequence ID" value="CAD8848864.1"/>
    <property type="molecule type" value="Transcribed_RNA"/>
</dbReference>
<dbReference type="Pfam" id="PF22191">
    <property type="entry name" value="IBR_1"/>
    <property type="match status" value="1"/>
</dbReference>
<evidence type="ECO:0000256" key="4">
    <source>
        <dbReference type="ARBA" id="ARBA00022723"/>
    </source>
</evidence>
<dbReference type="InterPro" id="IPR045840">
    <property type="entry name" value="Ariadne"/>
</dbReference>
<keyword evidence="3" id="KW-0808">Transferase</keyword>
<evidence type="ECO:0000256" key="1">
    <source>
        <dbReference type="ARBA" id="ARBA00001798"/>
    </source>
</evidence>
<feature type="domain" description="RING-type" evidence="11">
    <location>
        <begin position="126"/>
        <end position="173"/>
    </location>
</feature>
<keyword evidence="5" id="KW-0677">Repeat</keyword>
<dbReference type="SMART" id="SM00184">
    <property type="entry name" value="RING"/>
    <property type="match status" value="2"/>
</dbReference>
<evidence type="ECO:0000259" key="11">
    <source>
        <dbReference type="PROSITE" id="PS50089"/>
    </source>
</evidence>
<dbReference type="InterPro" id="IPR044066">
    <property type="entry name" value="TRIAD_supradom"/>
</dbReference>
<dbReference type="GO" id="GO:0008270">
    <property type="term" value="F:zinc ion binding"/>
    <property type="evidence" value="ECO:0007669"/>
    <property type="project" value="UniProtKB-KW"/>
</dbReference>
<dbReference type="FunFam" id="1.20.120.1750:FF:000002">
    <property type="entry name" value="RBR-type E3 ubiquitin transferase"/>
    <property type="match status" value="1"/>
</dbReference>
<dbReference type="Gene3D" id="3.30.40.10">
    <property type="entry name" value="Zinc/RING finger domain, C3HC4 (zinc finger)"/>
    <property type="match status" value="1"/>
</dbReference>
<dbReference type="GO" id="GO:0061630">
    <property type="term" value="F:ubiquitin protein ligase activity"/>
    <property type="evidence" value="ECO:0007669"/>
    <property type="project" value="UniProtKB-EC"/>
</dbReference>
<dbReference type="InterPro" id="IPR017907">
    <property type="entry name" value="Znf_RING_CS"/>
</dbReference>
<keyword evidence="4" id="KW-0479">Metal-binding</keyword>
<dbReference type="PROSITE" id="PS50089">
    <property type="entry name" value="ZF_RING_2"/>
    <property type="match status" value="1"/>
</dbReference>
<gene>
    <name evidence="13" type="ORF">NSCI0253_LOCUS23214</name>
</gene>
<evidence type="ECO:0000256" key="2">
    <source>
        <dbReference type="ARBA" id="ARBA00012251"/>
    </source>
</evidence>
<organism evidence="13">
    <name type="scientific">Noctiluca scintillans</name>
    <name type="common">Sea sparkle</name>
    <name type="synonym">Red tide dinoflagellate</name>
    <dbReference type="NCBI Taxonomy" id="2966"/>
    <lineage>
        <taxon>Eukaryota</taxon>
        <taxon>Sar</taxon>
        <taxon>Alveolata</taxon>
        <taxon>Dinophyceae</taxon>
        <taxon>Noctilucales</taxon>
        <taxon>Noctilucaceae</taxon>
        <taxon>Noctiluca</taxon>
    </lineage>
</organism>
<reference evidence="13" key="1">
    <citation type="submission" date="2021-01" db="EMBL/GenBank/DDBJ databases">
        <authorList>
            <person name="Corre E."/>
            <person name="Pelletier E."/>
            <person name="Niang G."/>
            <person name="Scheremetjew M."/>
            <person name="Finn R."/>
            <person name="Kale V."/>
            <person name="Holt S."/>
            <person name="Cochrane G."/>
            <person name="Meng A."/>
            <person name="Brown T."/>
            <person name="Cohen L."/>
        </authorList>
    </citation>
    <scope>NUCLEOTIDE SEQUENCE</scope>
</reference>
<dbReference type="PROSITE" id="PS51873">
    <property type="entry name" value="TRIAD"/>
    <property type="match status" value="1"/>
</dbReference>
<dbReference type="InterPro" id="IPR002867">
    <property type="entry name" value="IBR_dom"/>
</dbReference>
<sequence length="540" mass="61716">MECSDDDSIGSASEFEYEDQSDLEGDLAGDADDDPMVIEPPEVRKSPYLVFESLTEISDRQTRCINDARELLDVDAGDAFFLLRFFGWDLARLQEAWFANDLKVRDRCGLCNSSLPCSSSSSSGKCPICQETVAQLVSLSCNHGFCSDCWRGYLQCQVDDGKATIQARCPQHKCERVVPKDLFVKFCDQDRKAKYEEWYVRSYVDDNLAMRWCTNPVGCQAAIEYQGVDPIEVRCKCDFLFCWVCGEEAHRPSDCKTVCQWNIKNSAESENISWISANTKQCPKCHRAIEKNQGCNHMVCSRAGGCGHEFCWLCLGDWATHGTSTGGYYQCNIYDKQAKEGKHAEEETSRQRAKHALDKYMFYFERFMEHDKSMHMTVKAKAEVDNKVQKLHDVHGFEIIELQFLYDALRQVRACRRVLKWTYVYGYYLDENSAEKNLFEHLQRNIEEKTDLLHGKLENDLDKIFEEGPNGIAPDAHQRFMIFRSDVTNFTNVTQKFREQILADITSTGSLSMETAAPSSAKPAGDSVRNSWSRWAQSGK</sequence>
<keyword evidence="8" id="KW-0862">Zinc</keyword>
<feature type="region of interest" description="Disordered" evidence="10">
    <location>
        <begin position="1"/>
        <end position="35"/>
    </location>
</feature>
<evidence type="ECO:0000256" key="8">
    <source>
        <dbReference type="ARBA" id="ARBA00022833"/>
    </source>
</evidence>
<keyword evidence="7" id="KW-0833">Ubl conjugation pathway</keyword>
<feature type="compositionally biased region" description="Polar residues" evidence="10">
    <location>
        <begin position="528"/>
        <end position="540"/>
    </location>
</feature>
<feature type="region of interest" description="Disordered" evidence="10">
    <location>
        <begin position="513"/>
        <end position="540"/>
    </location>
</feature>
<keyword evidence="6 9" id="KW-0863">Zinc-finger</keyword>
<evidence type="ECO:0000313" key="13">
    <source>
        <dbReference type="EMBL" id="CAD8848864.1"/>
    </source>
</evidence>
<dbReference type="AlphaFoldDB" id="A0A7S1ABJ3"/>
<evidence type="ECO:0000256" key="9">
    <source>
        <dbReference type="PROSITE-ProRule" id="PRU00175"/>
    </source>
</evidence>
<dbReference type="SMART" id="SM00647">
    <property type="entry name" value="IBR"/>
    <property type="match status" value="2"/>
</dbReference>
<name>A0A7S1ABJ3_NOCSC</name>
<evidence type="ECO:0000256" key="5">
    <source>
        <dbReference type="ARBA" id="ARBA00022737"/>
    </source>
</evidence>
<dbReference type="CDD" id="cd22583">
    <property type="entry name" value="Rcat_RBR_ARI7-like"/>
    <property type="match status" value="1"/>
</dbReference>
<dbReference type="InterPro" id="IPR001841">
    <property type="entry name" value="Znf_RING"/>
</dbReference>
<dbReference type="InterPro" id="IPR018957">
    <property type="entry name" value="Znf_C3HC4_RING-type"/>
</dbReference>
<dbReference type="InterPro" id="IPR013083">
    <property type="entry name" value="Znf_RING/FYVE/PHD"/>
</dbReference>
<proteinExistence type="predicted"/>
<dbReference type="Pfam" id="PF01485">
    <property type="entry name" value="IBR"/>
    <property type="match status" value="1"/>
</dbReference>
<evidence type="ECO:0000256" key="3">
    <source>
        <dbReference type="ARBA" id="ARBA00022679"/>
    </source>
</evidence>
<dbReference type="CDD" id="cd20346">
    <property type="entry name" value="BRcat_RBR_ANKIB1"/>
    <property type="match status" value="1"/>
</dbReference>
<evidence type="ECO:0000256" key="10">
    <source>
        <dbReference type="SAM" id="MobiDB-lite"/>
    </source>
</evidence>
<protein>
    <recommendedName>
        <fullName evidence="2">RBR-type E3 ubiquitin transferase</fullName>
        <ecNumber evidence="2">2.3.2.31</ecNumber>
    </recommendedName>
</protein>
<dbReference type="Pfam" id="PF19422">
    <property type="entry name" value="Ariadne"/>
    <property type="match status" value="1"/>
</dbReference>
<evidence type="ECO:0000256" key="7">
    <source>
        <dbReference type="ARBA" id="ARBA00022786"/>
    </source>
</evidence>
<evidence type="ECO:0000259" key="12">
    <source>
        <dbReference type="PROSITE" id="PS51873"/>
    </source>
</evidence>
<dbReference type="PANTHER" id="PTHR11685">
    <property type="entry name" value="RBR FAMILY RING FINGER AND IBR DOMAIN-CONTAINING"/>
    <property type="match status" value="1"/>
</dbReference>
<dbReference type="Pfam" id="PF00097">
    <property type="entry name" value="zf-C3HC4"/>
    <property type="match status" value="1"/>
</dbReference>
<evidence type="ECO:0000256" key="6">
    <source>
        <dbReference type="ARBA" id="ARBA00022771"/>
    </source>
</evidence>
<feature type="compositionally biased region" description="Acidic residues" evidence="10">
    <location>
        <begin position="15"/>
        <end position="35"/>
    </location>
</feature>
<accession>A0A7S1ABJ3</accession>